<feature type="domain" description="Serine aminopeptidase S33" evidence="4">
    <location>
        <begin position="191"/>
        <end position="379"/>
    </location>
</feature>
<name>A0A2G5EMS3_AQUCA</name>
<dbReference type="Proteomes" id="UP000230069">
    <property type="component" value="Unassembled WGS sequence"/>
</dbReference>
<reference evidence="5 6" key="1">
    <citation type="submission" date="2017-09" db="EMBL/GenBank/DDBJ databases">
        <title>WGS assembly of Aquilegia coerulea Goldsmith.</title>
        <authorList>
            <person name="Hodges S."/>
            <person name="Kramer E."/>
            <person name="Nordborg M."/>
            <person name="Tomkins J."/>
            <person name="Borevitz J."/>
            <person name="Derieg N."/>
            <person name="Yan J."/>
            <person name="Mihaltcheva S."/>
            <person name="Hayes R.D."/>
            <person name="Rokhsar D."/>
        </authorList>
    </citation>
    <scope>NUCLEOTIDE SEQUENCE [LARGE SCALE GENOMIC DNA]</scope>
    <source>
        <strain evidence="6">cv. Goldsmith</strain>
    </source>
</reference>
<dbReference type="EMBL" id="KZ305023">
    <property type="protein sequence ID" value="PIA57053.1"/>
    <property type="molecule type" value="Genomic_DNA"/>
</dbReference>
<organism evidence="5 6">
    <name type="scientific">Aquilegia coerulea</name>
    <name type="common">Rocky mountain columbine</name>
    <dbReference type="NCBI Taxonomy" id="218851"/>
    <lineage>
        <taxon>Eukaryota</taxon>
        <taxon>Viridiplantae</taxon>
        <taxon>Streptophyta</taxon>
        <taxon>Embryophyta</taxon>
        <taxon>Tracheophyta</taxon>
        <taxon>Spermatophyta</taxon>
        <taxon>Magnoliopsida</taxon>
        <taxon>Ranunculales</taxon>
        <taxon>Ranunculaceae</taxon>
        <taxon>Thalictroideae</taxon>
        <taxon>Aquilegia</taxon>
    </lineage>
</organism>
<dbReference type="InterPro" id="IPR029058">
    <property type="entry name" value="AB_hydrolase_fold"/>
</dbReference>
<dbReference type="SUPFAM" id="SSF53474">
    <property type="entry name" value="alpha/beta-Hydrolases"/>
    <property type="match status" value="1"/>
</dbReference>
<dbReference type="AlphaFoldDB" id="A0A2G5EMS3"/>
<keyword evidence="6" id="KW-1185">Reference proteome</keyword>
<evidence type="ECO:0000256" key="2">
    <source>
        <dbReference type="ARBA" id="ARBA00022679"/>
    </source>
</evidence>
<comment type="similarity">
    <text evidence="1">Belongs to the diacylglycerol acyltransferase family.</text>
</comment>
<evidence type="ECO:0000259" key="4">
    <source>
        <dbReference type="Pfam" id="PF12146"/>
    </source>
</evidence>
<dbReference type="PANTHER" id="PTHR22753:SF14">
    <property type="entry name" value="MONOACYLGLYCEROL_DIACYLGLYCEROL O-ACYLTRANSFERASE"/>
    <property type="match status" value="1"/>
</dbReference>
<gene>
    <name evidence="5" type="ORF">AQUCO_00600052v1</name>
</gene>
<keyword evidence="2" id="KW-0808">Transferase</keyword>
<keyword evidence="3" id="KW-0012">Acyltransferase</keyword>
<dbReference type="GO" id="GO:0016020">
    <property type="term" value="C:membrane"/>
    <property type="evidence" value="ECO:0007669"/>
    <property type="project" value="TreeGrafter"/>
</dbReference>
<dbReference type="STRING" id="218851.A0A2G5EMS3"/>
<dbReference type="InterPro" id="IPR007130">
    <property type="entry name" value="DAGAT"/>
</dbReference>
<dbReference type="Pfam" id="PF03982">
    <property type="entry name" value="DAGAT"/>
    <property type="match status" value="1"/>
</dbReference>
<dbReference type="OrthoDB" id="44277at2759"/>
<dbReference type="Gene3D" id="3.40.50.1820">
    <property type="entry name" value="alpha/beta hydrolase"/>
    <property type="match status" value="1"/>
</dbReference>
<sequence length="585" mass="65020">MASTIANLFSPHFPVFIAPKFQVPARRRICGNSKFLSMHSSSTSVGTNGVSKVGVKEGVVESGIKSRNGKVVSKVQKKVVGRNEEQLELLWDDGYGSVTVKDYLEMAKDIMIHIDGGPPRWFCPVDCGRPLKGSPLLLFLPGIDGVGLGLCLHHKSLGRVFEVRCFHIPMYDRTPFGDLVGLVENTVRLEHTLYPDRPIYVVGDSFGGCLALAVAARNPSIDLVLILVNPATSFEKSQMQPLFPLLEVMPAEFHTAIPYLLSFIIANPIRMAMVSIDKGLPPEKTLKQLSTNLNALLPCLSGLAEIIPKETLLWKLKMLKSGASYANSRLHSVKAEVLVLCSGKDNMLPSSDEAQCLEKLLQNCVVRYFWDNGHTLLLEDGMHLLSVIKGTLKYRCSRRHDHISDYIPLSLTEFKLQREHSFVLRYATSPVMFSTLENGTIVKGLAGVPNQGPILFVGYHMLLGLELFPLFEEFVSEKKIMIRGMAHPALHTQDHRFSFDNNVTRDKVRQSGSVPVTPRNLYRLLSSDSFTLLYPGGAREAFHRKGEEYKLFWPDQPEFVRMAAQCGATIVPFGVVGEDDIAQVS</sequence>
<dbReference type="InParanoid" id="A0A2G5EMS3"/>
<dbReference type="GO" id="GO:0019432">
    <property type="term" value="P:triglyceride biosynthetic process"/>
    <property type="evidence" value="ECO:0007669"/>
    <property type="project" value="UniProtKB-ARBA"/>
</dbReference>
<evidence type="ECO:0000313" key="6">
    <source>
        <dbReference type="Proteomes" id="UP000230069"/>
    </source>
</evidence>
<accession>A0A2G5EMS3</accession>
<evidence type="ECO:0000256" key="1">
    <source>
        <dbReference type="ARBA" id="ARBA00005420"/>
    </source>
</evidence>
<dbReference type="Pfam" id="PF12146">
    <property type="entry name" value="Hydrolase_4"/>
    <property type="match status" value="1"/>
</dbReference>
<protein>
    <recommendedName>
        <fullName evidence="4">Serine aminopeptidase S33 domain-containing protein</fullName>
    </recommendedName>
</protein>
<dbReference type="GO" id="GO:0004144">
    <property type="term" value="F:diacylglycerol O-acyltransferase activity"/>
    <property type="evidence" value="ECO:0007669"/>
    <property type="project" value="UniProtKB-ARBA"/>
</dbReference>
<dbReference type="InterPro" id="IPR022742">
    <property type="entry name" value="Hydrolase_4"/>
</dbReference>
<dbReference type="FunCoup" id="A0A2G5EMS3">
    <property type="interactions" value="85"/>
</dbReference>
<proteinExistence type="inferred from homology"/>
<evidence type="ECO:0000256" key="3">
    <source>
        <dbReference type="ARBA" id="ARBA00023315"/>
    </source>
</evidence>
<evidence type="ECO:0000313" key="5">
    <source>
        <dbReference type="EMBL" id="PIA57053.1"/>
    </source>
</evidence>
<dbReference type="PANTHER" id="PTHR22753">
    <property type="entry name" value="TRANSMEMBRANE PROTEIN 68"/>
    <property type="match status" value="1"/>
</dbReference>